<dbReference type="HOGENOM" id="CLU_042539_0_0_1"/>
<dbReference type="Gene3D" id="3.80.10.10">
    <property type="entry name" value="Ribonuclease Inhibitor"/>
    <property type="match status" value="1"/>
</dbReference>
<keyword evidence="2" id="KW-1185">Reference proteome</keyword>
<sequence length="486" mass="53648">MYSHTLSDLPLEILDLIFSYLCPHCAEQPEATPCNSTVHTRDTLLALCLVCTRLRPSAQAILFHEYHVAYRSTGGAESSSEGPLVSFLKAVTRRPYLANQVKRVCISSSQLRSIGCNDARSMLEEAALARGTTLSKAWAPRMLDISNELPESRQFLASFLQGWDSIGELQTPSQQQRRWLNTELASMVIALLPKLEHVGLETGAFPLEANLMPSLQAFGATNLPIRSVGLYSWQSPSALAFLRLASRLEILHVHKYTVSLPALALPTFTTLRLTECRYSEQDLGKLLGKCTNLETFVYESSWADQYGCAPDMSGSDHFQPTDAVVHLRRQRRMLRNLHLDLRKRGSFPNPGGTIQPISSLEEFGALQHLFSATGSPTLAEERLASFLPRTIVSLHLADLNGNAPTQAAALAGLADAVAEGAFPCLKVVRCDESPRFSESLEERLTAAGVDLGYASWPVEPPPPYFYEPGFYPHYAMPLPDSEDEDL</sequence>
<organism evidence="1 2">
    <name type="scientific">Aspergillus clavatus (strain ATCC 1007 / CBS 513.65 / DSM 816 / NCTC 3887 / NRRL 1 / QM 1276 / 107)</name>
    <dbReference type="NCBI Taxonomy" id="344612"/>
    <lineage>
        <taxon>Eukaryota</taxon>
        <taxon>Fungi</taxon>
        <taxon>Dikarya</taxon>
        <taxon>Ascomycota</taxon>
        <taxon>Pezizomycotina</taxon>
        <taxon>Eurotiomycetes</taxon>
        <taxon>Eurotiomycetidae</taxon>
        <taxon>Eurotiales</taxon>
        <taxon>Aspergillaceae</taxon>
        <taxon>Aspergillus</taxon>
        <taxon>Aspergillus subgen. Fumigati</taxon>
    </lineage>
</organism>
<protein>
    <submittedName>
        <fullName evidence="1">F-box domain protein</fullName>
    </submittedName>
</protein>
<dbReference type="OrthoDB" id="2520703at2759"/>
<proteinExistence type="predicted"/>
<accession>A1CAW0</accession>
<name>A1CAW0_ASPCL</name>
<dbReference type="VEuPathDB" id="FungiDB:ACLA_013120"/>
<dbReference type="EMBL" id="DS027049">
    <property type="protein sequence ID" value="EAW12878.1"/>
    <property type="molecule type" value="Genomic_DNA"/>
</dbReference>
<dbReference type="RefSeq" id="XP_001274304.1">
    <property type="nucleotide sequence ID" value="XM_001274303.1"/>
</dbReference>
<dbReference type="Proteomes" id="UP000006701">
    <property type="component" value="Unassembled WGS sequence"/>
</dbReference>
<evidence type="ECO:0000313" key="1">
    <source>
        <dbReference type="EMBL" id="EAW12878.1"/>
    </source>
</evidence>
<dbReference type="InterPro" id="IPR032675">
    <property type="entry name" value="LRR_dom_sf"/>
</dbReference>
<dbReference type="CDD" id="cd09917">
    <property type="entry name" value="F-box_SF"/>
    <property type="match status" value="1"/>
</dbReference>
<gene>
    <name evidence="1" type="ORF">ACLA_013120</name>
</gene>
<evidence type="ECO:0000313" key="2">
    <source>
        <dbReference type="Proteomes" id="UP000006701"/>
    </source>
</evidence>
<dbReference type="GeneID" id="4706221"/>
<dbReference type="AlphaFoldDB" id="A1CAW0"/>
<reference evidence="1 2" key="1">
    <citation type="journal article" date="2008" name="PLoS Genet.">
        <title>Genomic islands in the pathogenic filamentous fungus Aspergillus fumigatus.</title>
        <authorList>
            <person name="Fedorova N.D."/>
            <person name="Khaldi N."/>
            <person name="Joardar V.S."/>
            <person name="Maiti R."/>
            <person name="Amedeo P."/>
            <person name="Anderson M.J."/>
            <person name="Crabtree J."/>
            <person name="Silva J.C."/>
            <person name="Badger J.H."/>
            <person name="Albarraq A."/>
            <person name="Angiuoli S."/>
            <person name="Bussey H."/>
            <person name="Bowyer P."/>
            <person name="Cotty P.J."/>
            <person name="Dyer P.S."/>
            <person name="Egan A."/>
            <person name="Galens K."/>
            <person name="Fraser-Liggett C.M."/>
            <person name="Haas B.J."/>
            <person name="Inman J.M."/>
            <person name="Kent R."/>
            <person name="Lemieux S."/>
            <person name="Malavazi I."/>
            <person name="Orvis J."/>
            <person name="Roemer T."/>
            <person name="Ronning C.M."/>
            <person name="Sundaram J.P."/>
            <person name="Sutton G."/>
            <person name="Turner G."/>
            <person name="Venter J.C."/>
            <person name="White O.R."/>
            <person name="Whitty B.R."/>
            <person name="Youngman P."/>
            <person name="Wolfe K.H."/>
            <person name="Goldman G.H."/>
            <person name="Wortman J.R."/>
            <person name="Jiang B."/>
            <person name="Denning D.W."/>
            <person name="Nierman W.C."/>
        </authorList>
    </citation>
    <scope>NUCLEOTIDE SEQUENCE [LARGE SCALE GENOMIC DNA]</scope>
    <source>
        <strain evidence="2">ATCC 1007 / CBS 513.65 / DSM 816 / NCTC 3887 / NRRL 1</strain>
    </source>
</reference>
<dbReference type="OMA" id="HEFVLGY"/>
<dbReference type="KEGG" id="act:ACLA_013120"/>